<accession>A0A835PT46</accession>
<dbReference type="EMBL" id="JADCNM010000012">
    <property type="protein sequence ID" value="KAG0459846.1"/>
    <property type="molecule type" value="Genomic_DNA"/>
</dbReference>
<organism evidence="1 2">
    <name type="scientific">Vanilla planifolia</name>
    <name type="common">Vanilla</name>
    <dbReference type="NCBI Taxonomy" id="51239"/>
    <lineage>
        <taxon>Eukaryota</taxon>
        <taxon>Viridiplantae</taxon>
        <taxon>Streptophyta</taxon>
        <taxon>Embryophyta</taxon>
        <taxon>Tracheophyta</taxon>
        <taxon>Spermatophyta</taxon>
        <taxon>Magnoliopsida</taxon>
        <taxon>Liliopsida</taxon>
        <taxon>Asparagales</taxon>
        <taxon>Orchidaceae</taxon>
        <taxon>Vanilloideae</taxon>
        <taxon>Vanilleae</taxon>
        <taxon>Vanilla</taxon>
    </lineage>
</organism>
<proteinExistence type="predicted"/>
<gene>
    <name evidence="1" type="ORF">HPP92_022974</name>
</gene>
<protein>
    <submittedName>
        <fullName evidence="1">Uncharacterized protein</fullName>
    </submittedName>
</protein>
<reference evidence="1 2" key="1">
    <citation type="journal article" date="2020" name="Nat. Food">
        <title>A phased Vanilla planifolia genome enables genetic improvement of flavour and production.</title>
        <authorList>
            <person name="Hasing T."/>
            <person name="Tang H."/>
            <person name="Brym M."/>
            <person name="Khazi F."/>
            <person name="Huang T."/>
            <person name="Chambers A.H."/>
        </authorList>
    </citation>
    <scope>NUCLEOTIDE SEQUENCE [LARGE SCALE GENOMIC DNA]</scope>
    <source>
        <tissue evidence="1">Leaf</tissue>
    </source>
</reference>
<dbReference type="Proteomes" id="UP000639772">
    <property type="component" value="Chromosome 12"/>
</dbReference>
<dbReference type="AlphaFoldDB" id="A0A835PT46"/>
<evidence type="ECO:0000313" key="2">
    <source>
        <dbReference type="Proteomes" id="UP000639772"/>
    </source>
</evidence>
<name>A0A835PT46_VANPL</name>
<sequence length="184" mass="21198">MKYEISTNADKNDDITVEYARIADRFALPRLYTKLEIALGNANILESLHHYGGSIFENSLVRSPRFLFSFCRRTEKISKSSYILLHSPNTNRFFSLTGGRHYISSLGKMSLPCHPIFPPRQQRLATPFRTPAPLPCGPASRIVGVSRRAVPPRRRHCGTDDGLCGDFLELFTWRSWGRKWRWDR</sequence>
<evidence type="ECO:0000313" key="1">
    <source>
        <dbReference type="EMBL" id="KAG0459846.1"/>
    </source>
</evidence>
<comment type="caution">
    <text evidence="1">The sequence shown here is derived from an EMBL/GenBank/DDBJ whole genome shotgun (WGS) entry which is preliminary data.</text>
</comment>